<dbReference type="GO" id="GO:0006506">
    <property type="term" value="P:GPI anchor biosynthetic process"/>
    <property type="evidence" value="ECO:0007669"/>
    <property type="project" value="TreeGrafter"/>
</dbReference>
<gene>
    <name evidence="9" type="ORF">B4U79_05288</name>
</gene>
<dbReference type="OrthoDB" id="2014333at2759"/>
<accession>A0A3S3QNW5</accession>
<comment type="pathway">
    <text evidence="7">Protein modification; protein glycosylation.</text>
</comment>
<keyword evidence="3 7" id="KW-0812">Transmembrane</keyword>
<keyword evidence="4 7" id="KW-0256">Endoplasmic reticulum</keyword>
<comment type="subunit">
    <text evidence="7">Component of the dolichol-phosphate mannose (DPM) synthase complex.</text>
</comment>
<keyword evidence="8" id="KW-0175">Coiled coil</keyword>
<name>A0A3S3QNW5_9ACAR</name>
<dbReference type="AlphaFoldDB" id="A0A3S3QNW5"/>
<dbReference type="PANTHER" id="PTHR16433">
    <property type="entry name" value="DOLICHOL-PHOSPHATE MANNOSYLTRANSFERASE SUBUNIT 3"/>
    <property type="match status" value="1"/>
</dbReference>
<evidence type="ECO:0000256" key="3">
    <source>
        <dbReference type="ARBA" id="ARBA00022692"/>
    </source>
</evidence>
<reference evidence="9 10" key="1">
    <citation type="journal article" date="2018" name="Gigascience">
        <title>Genomes of trombidid mites reveal novel predicted allergens and laterally-transferred genes associated with secondary metabolism.</title>
        <authorList>
            <person name="Dong X."/>
            <person name="Chaisiri K."/>
            <person name="Xia D."/>
            <person name="Armstrong S.D."/>
            <person name="Fang Y."/>
            <person name="Donnelly M.J."/>
            <person name="Kadowaki T."/>
            <person name="McGarry J.W."/>
            <person name="Darby A.C."/>
            <person name="Makepeace B.L."/>
        </authorList>
    </citation>
    <scope>NUCLEOTIDE SEQUENCE [LARGE SCALE GENOMIC DNA]</scope>
    <source>
        <strain evidence="9">UoL-WK</strain>
    </source>
</reference>
<evidence type="ECO:0000256" key="8">
    <source>
        <dbReference type="SAM" id="Coils"/>
    </source>
</evidence>
<dbReference type="Proteomes" id="UP000285301">
    <property type="component" value="Unassembled WGS sequence"/>
</dbReference>
<evidence type="ECO:0000256" key="6">
    <source>
        <dbReference type="ARBA" id="ARBA00023136"/>
    </source>
</evidence>
<dbReference type="EMBL" id="NCKU01001602">
    <property type="protein sequence ID" value="RWS11690.1"/>
    <property type="molecule type" value="Genomic_DNA"/>
</dbReference>
<comment type="similarity">
    <text evidence="2 7">Belongs to the DPM3 family.</text>
</comment>
<dbReference type="GO" id="GO:0033185">
    <property type="term" value="C:dolichol-phosphate-mannose synthase complex"/>
    <property type="evidence" value="ECO:0007669"/>
    <property type="project" value="TreeGrafter"/>
</dbReference>
<dbReference type="PANTHER" id="PTHR16433:SF0">
    <property type="entry name" value="DOLICHOL-PHOSPHATE MANNOSYLTRANSFERASE SUBUNIT 3"/>
    <property type="match status" value="1"/>
</dbReference>
<dbReference type="GO" id="GO:0016757">
    <property type="term" value="F:glycosyltransferase activity"/>
    <property type="evidence" value="ECO:0007669"/>
    <property type="project" value="UniProtKB-KW"/>
</dbReference>
<keyword evidence="10" id="KW-1185">Reference proteome</keyword>
<comment type="function">
    <text evidence="7">Stabilizer subunit of the dolichol-phosphate mannose (DPM) synthase complex; tethers catalytic subunit to the ER.</text>
</comment>
<evidence type="ECO:0000313" key="10">
    <source>
        <dbReference type="Proteomes" id="UP000285301"/>
    </source>
</evidence>
<organism evidence="9 10">
    <name type="scientific">Dinothrombium tinctorium</name>
    <dbReference type="NCBI Taxonomy" id="1965070"/>
    <lineage>
        <taxon>Eukaryota</taxon>
        <taxon>Metazoa</taxon>
        <taxon>Ecdysozoa</taxon>
        <taxon>Arthropoda</taxon>
        <taxon>Chelicerata</taxon>
        <taxon>Arachnida</taxon>
        <taxon>Acari</taxon>
        <taxon>Acariformes</taxon>
        <taxon>Trombidiformes</taxon>
        <taxon>Prostigmata</taxon>
        <taxon>Anystina</taxon>
        <taxon>Parasitengona</taxon>
        <taxon>Trombidioidea</taxon>
        <taxon>Trombidiidae</taxon>
        <taxon>Dinothrombium</taxon>
    </lineage>
</organism>
<dbReference type="Pfam" id="PF08285">
    <property type="entry name" value="DPM3"/>
    <property type="match status" value="1"/>
</dbReference>
<keyword evidence="6 7" id="KW-0472">Membrane</keyword>
<protein>
    <recommendedName>
        <fullName evidence="7">Dolichol-phosphate mannosyltransferase subunit 3</fullName>
    </recommendedName>
</protein>
<evidence type="ECO:0000256" key="1">
    <source>
        <dbReference type="ARBA" id="ARBA00004477"/>
    </source>
</evidence>
<evidence type="ECO:0000256" key="5">
    <source>
        <dbReference type="ARBA" id="ARBA00022989"/>
    </source>
</evidence>
<proteinExistence type="inferred from homology"/>
<sequence>MTKLIECLSLGAAVAALWLSLLLERPFRLNDAVKFHVWFAPVYAVLAFGFASFAVIVYRVITFNECTHAYHELKQQIVDAKRELKALGFDAESDAEKQPT</sequence>
<evidence type="ECO:0000256" key="4">
    <source>
        <dbReference type="ARBA" id="ARBA00022824"/>
    </source>
</evidence>
<evidence type="ECO:0000256" key="7">
    <source>
        <dbReference type="RuleBase" id="RU365085"/>
    </source>
</evidence>
<feature type="coiled-coil region" evidence="8">
    <location>
        <begin position="63"/>
        <end position="90"/>
    </location>
</feature>
<keyword evidence="9" id="KW-0328">Glycosyltransferase</keyword>
<keyword evidence="5 7" id="KW-1133">Transmembrane helix</keyword>
<evidence type="ECO:0000256" key="2">
    <source>
        <dbReference type="ARBA" id="ARBA00010430"/>
    </source>
</evidence>
<comment type="caution">
    <text evidence="7">Lacks conserved residue(s) required for the propagation of feature annotation.</text>
</comment>
<comment type="caution">
    <text evidence="9">The sequence shown here is derived from an EMBL/GenBank/DDBJ whole genome shotgun (WGS) entry which is preliminary data.</text>
</comment>
<dbReference type="GO" id="GO:0005789">
    <property type="term" value="C:endoplasmic reticulum membrane"/>
    <property type="evidence" value="ECO:0007669"/>
    <property type="project" value="UniProtKB-SubCell"/>
</dbReference>
<comment type="subcellular location">
    <subcellularLocation>
        <location evidence="1 7">Endoplasmic reticulum membrane</location>
        <topology evidence="1 7">Multi-pass membrane protein</topology>
    </subcellularLocation>
</comment>
<evidence type="ECO:0000313" key="9">
    <source>
        <dbReference type="EMBL" id="RWS11690.1"/>
    </source>
</evidence>
<dbReference type="UniPathway" id="UPA00378"/>
<dbReference type="STRING" id="1965070.A0A3S3QNW5"/>
<dbReference type="InterPro" id="IPR013174">
    <property type="entry name" value="DPM3"/>
</dbReference>
<keyword evidence="9" id="KW-0808">Transferase</keyword>
<feature type="transmembrane region" description="Helical" evidence="7">
    <location>
        <begin position="38"/>
        <end position="61"/>
    </location>
</feature>